<feature type="compositionally biased region" description="Polar residues" evidence="1">
    <location>
        <begin position="26"/>
        <end position="35"/>
    </location>
</feature>
<comment type="caution">
    <text evidence="2">The sequence shown here is derived from an EMBL/GenBank/DDBJ whole genome shotgun (WGS) entry which is preliminary data.</text>
</comment>
<dbReference type="Proteomes" id="UP000593570">
    <property type="component" value="Unassembled WGS sequence"/>
</dbReference>
<organism evidence="2 3">
    <name type="scientific">Fusarium oxysporum f. sp. conglutinans</name>
    <dbReference type="NCBI Taxonomy" id="100902"/>
    <lineage>
        <taxon>Eukaryota</taxon>
        <taxon>Fungi</taxon>
        <taxon>Dikarya</taxon>
        <taxon>Ascomycota</taxon>
        <taxon>Pezizomycotina</taxon>
        <taxon>Sordariomycetes</taxon>
        <taxon>Hypocreomycetidae</taxon>
        <taxon>Hypocreales</taxon>
        <taxon>Nectriaceae</taxon>
        <taxon>Fusarium</taxon>
        <taxon>Fusarium oxysporum species complex</taxon>
    </lineage>
</organism>
<gene>
    <name evidence="2" type="ORF">HZS61_010485</name>
</gene>
<feature type="region of interest" description="Disordered" evidence="1">
    <location>
        <begin position="478"/>
        <end position="506"/>
    </location>
</feature>
<feature type="compositionally biased region" description="Polar residues" evidence="1">
    <location>
        <begin position="1"/>
        <end position="11"/>
    </location>
</feature>
<feature type="region of interest" description="Disordered" evidence="1">
    <location>
        <begin position="135"/>
        <end position="171"/>
    </location>
</feature>
<evidence type="ECO:0000313" key="2">
    <source>
        <dbReference type="EMBL" id="KAF6527441.1"/>
    </source>
</evidence>
<protein>
    <submittedName>
        <fullName evidence="2">Uncharacterized protein</fullName>
    </submittedName>
</protein>
<proteinExistence type="predicted"/>
<evidence type="ECO:0000256" key="1">
    <source>
        <dbReference type="SAM" id="MobiDB-lite"/>
    </source>
</evidence>
<dbReference type="AlphaFoldDB" id="A0A8H6H1L2"/>
<name>A0A8H6H1L2_FUSOX</name>
<reference evidence="2 3" key="1">
    <citation type="journal article" date="2020" name="bioRxiv">
        <title>A chromosome-scale genome assembly for the Fusarium oxysporum strain Fo5176 to establish a model Arabidopsis-fungal pathosystem.</title>
        <authorList>
            <person name="Fokkens L."/>
            <person name="Guo L."/>
            <person name="Dora S."/>
            <person name="Wang B."/>
            <person name="Ye K."/>
            <person name="Sanchez-Rodriguez C."/>
            <person name="Croll D."/>
        </authorList>
    </citation>
    <scope>NUCLEOTIDE SEQUENCE [LARGE SCALE GENOMIC DNA]</scope>
    <source>
        <strain evidence="2 3">Fo5176</strain>
    </source>
</reference>
<feature type="compositionally biased region" description="Low complexity" evidence="1">
    <location>
        <begin position="150"/>
        <end position="165"/>
    </location>
</feature>
<sequence>MVVSQDFVSQQEPPPNSERKRRRLSIPNTSSTDNVQHPCKRRKRRVAATTSTRFWDNLSKQHLTKNALQELDERNALEKQSGLPVQHTTEAVTPVDHYLRQCTPARLKDIQDFAQSGSINLTDLRGYRGLPLKSWMSSSQSGLGRRKRGSQSPSKKSTTTNTTKSGPYDRNFQQNLVDHGIYPDKYLYPDLQRPPKPGNLEKLRGILKQRRRSLSPSVFPEDKFEVFQDADAHASKESQIIADVIPTIEGDIHDRRCVGRQIPFTGLDQLTDGTLVPGNPDLYYGARPEQLHRKVRRDLKGKIIPSTQQDLPIAPNFFLAVKGPDGSLSVASRQACYDGALGARGILSLQSYCCEDHQQQYDNDAYTLTSIYHGGQLKMYTMHPIPPSTANARPQYIMTLVKAWVLTSDVDAFREGVAAFRNGRDWTMQQRDEAIRRANEKVSEAAYMSDLASFHGSGGTVDATGSDALVSLNNSDTSTDELSQEFHPPKRTCSPQKQPHCQPSGELQANSVADAHTLPSTAFKDGKQFGVYLQGPGAK</sequence>
<dbReference type="EMBL" id="JACDXP010000003">
    <property type="protein sequence ID" value="KAF6527441.1"/>
    <property type="molecule type" value="Genomic_DNA"/>
</dbReference>
<feature type="compositionally biased region" description="Polar residues" evidence="1">
    <location>
        <begin position="493"/>
        <end position="506"/>
    </location>
</feature>
<accession>A0A8H6H1L2</accession>
<evidence type="ECO:0000313" key="3">
    <source>
        <dbReference type="Proteomes" id="UP000593570"/>
    </source>
</evidence>
<feature type="region of interest" description="Disordered" evidence="1">
    <location>
        <begin position="1"/>
        <end position="47"/>
    </location>
</feature>